<protein>
    <submittedName>
        <fullName evidence="2">Uncharacterized protein</fullName>
    </submittedName>
</protein>
<evidence type="ECO:0000313" key="2">
    <source>
        <dbReference type="EMBL" id="EPS60326.1"/>
    </source>
</evidence>
<dbReference type="Proteomes" id="UP000015453">
    <property type="component" value="Unassembled WGS sequence"/>
</dbReference>
<keyword evidence="1" id="KW-1133">Transmembrane helix</keyword>
<dbReference type="OrthoDB" id="1934390at2759"/>
<sequence length="78" mass="8638">TRKNELSSERKEVNEEILLGKRRREMDDKKIALVIGIVGSAITLSAYSQTILSPEHCIGVGFVVLVFALLIREGIISL</sequence>
<organism evidence="2 3">
    <name type="scientific">Genlisea aurea</name>
    <dbReference type="NCBI Taxonomy" id="192259"/>
    <lineage>
        <taxon>Eukaryota</taxon>
        <taxon>Viridiplantae</taxon>
        <taxon>Streptophyta</taxon>
        <taxon>Embryophyta</taxon>
        <taxon>Tracheophyta</taxon>
        <taxon>Spermatophyta</taxon>
        <taxon>Magnoliopsida</taxon>
        <taxon>eudicotyledons</taxon>
        <taxon>Gunneridae</taxon>
        <taxon>Pentapetalae</taxon>
        <taxon>asterids</taxon>
        <taxon>lamiids</taxon>
        <taxon>Lamiales</taxon>
        <taxon>Lentibulariaceae</taxon>
        <taxon>Genlisea</taxon>
    </lineage>
</organism>
<comment type="caution">
    <text evidence="2">The sequence shown here is derived from an EMBL/GenBank/DDBJ whole genome shotgun (WGS) entry which is preliminary data.</text>
</comment>
<feature type="transmembrane region" description="Helical" evidence="1">
    <location>
        <begin position="58"/>
        <end position="75"/>
    </location>
</feature>
<keyword evidence="3" id="KW-1185">Reference proteome</keyword>
<accession>S8C7G1</accession>
<evidence type="ECO:0000256" key="1">
    <source>
        <dbReference type="SAM" id="Phobius"/>
    </source>
</evidence>
<feature type="transmembrane region" description="Helical" evidence="1">
    <location>
        <begin position="31"/>
        <end position="52"/>
    </location>
</feature>
<keyword evidence="1" id="KW-0472">Membrane</keyword>
<dbReference type="EMBL" id="AUSU01007651">
    <property type="protein sequence ID" value="EPS60326.1"/>
    <property type="molecule type" value="Genomic_DNA"/>
</dbReference>
<feature type="non-terminal residue" evidence="2">
    <location>
        <position position="1"/>
    </location>
</feature>
<reference evidence="2 3" key="1">
    <citation type="journal article" date="2013" name="BMC Genomics">
        <title>The miniature genome of a carnivorous plant Genlisea aurea contains a low number of genes and short non-coding sequences.</title>
        <authorList>
            <person name="Leushkin E.V."/>
            <person name="Sutormin R.A."/>
            <person name="Nabieva E.R."/>
            <person name="Penin A.A."/>
            <person name="Kondrashov A.S."/>
            <person name="Logacheva M.D."/>
        </authorList>
    </citation>
    <scope>NUCLEOTIDE SEQUENCE [LARGE SCALE GENOMIC DNA]</scope>
</reference>
<evidence type="ECO:0000313" key="3">
    <source>
        <dbReference type="Proteomes" id="UP000015453"/>
    </source>
</evidence>
<gene>
    <name evidence="2" type="ORF">M569_14479</name>
</gene>
<dbReference type="AlphaFoldDB" id="S8C7G1"/>
<keyword evidence="1" id="KW-0812">Transmembrane</keyword>
<proteinExistence type="predicted"/>
<name>S8C7G1_9LAMI</name>